<dbReference type="Proteomes" id="UP000627446">
    <property type="component" value="Unassembled WGS sequence"/>
</dbReference>
<reference evidence="2" key="1">
    <citation type="submission" date="2020-08" db="EMBL/GenBank/DDBJ databases">
        <title>Novel species isolated from subtropical streams in China.</title>
        <authorList>
            <person name="Lu H."/>
        </authorList>
    </citation>
    <scope>NUCLEOTIDE SEQUENCE</scope>
    <source>
        <strain evidence="2">LX22W</strain>
    </source>
</reference>
<dbReference type="RefSeq" id="WP_186916965.1">
    <property type="nucleotide sequence ID" value="NZ_JACOFZ010000005.1"/>
</dbReference>
<feature type="domain" description="HTH cro/C1-type" evidence="1">
    <location>
        <begin position="11"/>
        <end position="67"/>
    </location>
</feature>
<dbReference type="Gene3D" id="1.10.260.40">
    <property type="entry name" value="lambda repressor-like DNA-binding domains"/>
    <property type="match status" value="1"/>
</dbReference>
<dbReference type="AlphaFoldDB" id="A0A923HPT9"/>
<organism evidence="2 3">
    <name type="scientific">Undibacterium nitidum</name>
    <dbReference type="NCBI Taxonomy" id="2762298"/>
    <lineage>
        <taxon>Bacteria</taxon>
        <taxon>Pseudomonadati</taxon>
        <taxon>Pseudomonadota</taxon>
        <taxon>Betaproteobacteria</taxon>
        <taxon>Burkholderiales</taxon>
        <taxon>Oxalobacteraceae</taxon>
        <taxon>Undibacterium</taxon>
    </lineage>
</organism>
<dbReference type="SMART" id="SM00530">
    <property type="entry name" value="HTH_XRE"/>
    <property type="match status" value="1"/>
</dbReference>
<name>A0A923HPT9_9BURK</name>
<proteinExistence type="predicted"/>
<dbReference type="SUPFAM" id="SSF47413">
    <property type="entry name" value="lambda repressor-like DNA-binding domains"/>
    <property type="match status" value="1"/>
</dbReference>
<protein>
    <submittedName>
        <fullName evidence="2">Helix-turn-helix transcriptional regulator</fullName>
    </submittedName>
</protein>
<keyword evidence="3" id="KW-1185">Reference proteome</keyword>
<comment type="caution">
    <text evidence="2">The sequence shown here is derived from an EMBL/GenBank/DDBJ whole genome shotgun (WGS) entry which is preliminary data.</text>
</comment>
<gene>
    <name evidence="2" type="ORF">H8K36_13205</name>
</gene>
<dbReference type="InterPro" id="IPR001387">
    <property type="entry name" value="Cro/C1-type_HTH"/>
</dbReference>
<dbReference type="Pfam" id="PF01381">
    <property type="entry name" value="HTH_3"/>
    <property type="match status" value="1"/>
</dbReference>
<sequence length="247" mass="28488">MTEITQLMNTIKYQLKQQAKTYRDVAEALDLSEASIKRMFSHSSDAPISLERLVQLSHFLGFSLAELTQEASLSNAKLKTLTLEQEKELISDSELLVVAVCAINQWSMAEILEYYKLSEASCLRMLLKLDQLRLITLLPGNRIRLNISRDFDWLPNGPIRAYFREVGMFDFLNARFHHEGETFSFTHGMLTEGAILKLQAEIRQLKRRFAELHAESLNSPLKKRHGTALLMAMRQWEPEGFTKLRKN</sequence>
<accession>A0A923HPT9</accession>
<evidence type="ECO:0000313" key="3">
    <source>
        <dbReference type="Proteomes" id="UP000627446"/>
    </source>
</evidence>
<dbReference type="EMBL" id="JACOFZ010000005">
    <property type="protein sequence ID" value="MBC3882343.1"/>
    <property type="molecule type" value="Genomic_DNA"/>
</dbReference>
<dbReference type="GO" id="GO:0003677">
    <property type="term" value="F:DNA binding"/>
    <property type="evidence" value="ECO:0007669"/>
    <property type="project" value="InterPro"/>
</dbReference>
<dbReference type="InterPro" id="IPR010982">
    <property type="entry name" value="Lambda_DNA-bd_dom_sf"/>
</dbReference>
<dbReference type="PROSITE" id="PS50943">
    <property type="entry name" value="HTH_CROC1"/>
    <property type="match status" value="1"/>
</dbReference>
<evidence type="ECO:0000259" key="1">
    <source>
        <dbReference type="PROSITE" id="PS50943"/>
    </source>
</evidence>
<evidence type="ECO:0000313" key="2">
    <source>
        <dbReference type="EMBL" id="MBC3882343.1"/>
    </source>
</evidence>